<dbReference type="Pfam" id="PF00155">
    <property type="entry name" value="Aminotran_1_2"/>
    <property type="match status" value="1"/>
</dbReference>
<dbReference type="GO" id="GO:0030170">
    <property type="term" value="F:pyridoxal phosphate binding"/>
    <property type="evidence" value="ECO:0007669"/>
    <property type="project" value="InterPro"/>
</dbReference>
<dbReference type="GO" id="GO:0008483">
    <property type="term" value="F:transaminase activity"/>
    <property type="evidence" value="ECO:0007669"/>
    <property type="project" value="UniProtKB-KW"/>
</dbReference>
<evidence type="ECO:0000256" key="3">
    <source>
        <dbReference type="ARBA" id="ARBA00022898"/>
    </source>
</evidence>
<proteinExistence type="inferred from homology"/>
<keyword evidence="10" id="KW-0032">Aminotransferase</keyword>
<dbReference type="GO" id="GO:0003677">
    <property type="term" value="F:DNA binding"/>
    <property type="evidence" value="ECO:0007669"/>
    <property type="project" value="UniProtKB-KW"/>
</dbReference>
<evidence type="ECO:0000256" key="2">
    <source>
        <dbReference type="ARBA" id="ARBA00005384"/>
    </source>
</evidence>
<evidence type="ECO:0000313" key="11">
    <source>
        <dbReference type="Proteomes" id="UP000198251"/>
    </source>
</evidence>
<dbReference type="InterPro" id="IPR000192">
    <property type="entry name" value="Aminotrans_V_dom"/>
</dbReference>
<dbReference type="AlphaFoldDB" id="A0A1C5G495"/>
<keyword evidence="4" id="KW-0805">Transcription regulation</keyword>
<feature type="compositionally biased region" description="Low complexity" evidence="8">
    <location>
        <begin position="709"/>
        <end position="734"/>
    </location>
</feature>
<keyword evidence="5 10" id="KW-0238">DNA-binding</keyword>
<comment type="similarity">
    <text evidence="2">In the C-terminal section; belongs to the class-I pyridoxal-phosphate-dependent aminotransferase family.</text>
</comment>
<feature type="region of interest" description="Disordered" evidence="8">
    <location>
        <begin position="575"/>
        <end position="659"/>
    </location>
</feature>
<feature type="compositionally biased region" description="Polar residues" evidence="8">
    <location>
        <begin position="647"/>
        <end position="659"/>
    </location>
</feature>
<evidence type="ECO:0000256" key="4">
    <source>
        <dbReference type="ARBA" id="ARBA00023015"/>
    </source>
</evidence>
<dbReference type="Gene3D" id="1.10.10.10">
    <property type="entry name" value="Winged helix-like DNA-binding domain superfamily/Winged helix DNA-binding domain"/>
    <property type="match status" value="1"/>
</dbReference>
<feature type="region of interest" description="Disordered" evidence="8">
    <location>
        <begin position="366"/>
        <end position="470"/>
    </location>
</feature>
<dbReference type="PROSITE" id="PS50949">
    <property type="entry name" value="HTH_GNTR"/>
    <property type="match status" value="1"/>
</dbReference>
<protein>
    <submittedName>
        <fullName evidence="10">DNA-binding transcriptional regulator, MocR family, contains an aminotransferase domain</fullName>
    </submittedName>
</protein>
<evidence type="ECO:0000313" key="10">
    <source>
        <dbReference type="EMBL" id="SCG13876.1"/>
    </source>
</evidence>
<name>A0A1C5G495_MICEH</name>
<dbReference type="InterPro" id="IPR051446">
    <property type="entry name" value="HTH_trans_reg/aminotransferase"/>
</dbReference>
<evidence type="ECO:0000256" key="1">
    <source>
        <dbReference type="ARBA" id="ARBA00001933"/>
    </source>
</evidence>
<reference evidence="10 11" key="1">
    <citation type="submission" date="2016-06" db="EMBL/GenBank/DDBJ databases">
        <authorList>
            <person name="Kjaerup R.B."/>
            <person name="Dalgaard T.S."/>
            <person name="Juul-Madsen H.R."/>
        </authorList>
    </citation>
    <scope>NUCLEOTIDE SEQUENCE [LARGE SCALE GENOMIC DNA]</scope>
    <source>
        <strain evidence="10 11">DSM 43913</strain>
    </source>
</reference>
<keyword evidence="3" id="KW-0663">Pyridoxal phosphate</keyword>
<keyword evidence="10" id="KW-0808">Transferase</keyword>
<dbReference type="SUPFAM" id="SSF46785">
    <property type="entry name" value="Winged helix' DNA-binding domain"/>
    <property type="match status" value="1"/>
</dbReference>
<dbReference type="PANTHER" id="PTHR46577">
    <property type="entry name" value="HTH-TYPE TRANSCRIPTIONAL REGULATORY PROTEIN GABR"/>
    <property type="match status" value="1"/>
</dbReference>
<organism evidence="10 11">
    <name type="scientific">Micromonospora echinofusca</name>
    <dbReference type="NCBI Taxonomy" id="47858"/>
    <lineage>
        <taxon>Bacteria</taxon>
        <taxon>Bacillati</taxon>
        <taxon>Actinomycetota</taxon>
        <taxon>Actinomycetes</taxon>
        <taxon>Micromonosporales</taxon>
        <taxon>Micromonosporaceae</taxon>
        <taxon>Micromonospora</taxon>
    </lineage>
</organism>
<dbReference type="InterPro" id="IPR015422">
    <property type="entry name" value="PyrdxlP-dep_Trfase_small"/>
</dbReference>
<dbReference type="InterPro" id="IPR036388">
    <property type="entry name" value="WH-like_DNA-bd_sf"/>
</dbReference>
<feature type="compositionally biased region" description="Low complexity" evidence="8">
    <location>
        <begin position="438"/>
        <end position="451"/>
    </location>
</feature>
<accession>A0A1C5G495</accession>
<feature type="compositionally biased region" description="Polar residues" evidence="8">
    <location>
        <begin position="687"/>
        <end position="701"/>
    </location>
</feature>
<dbReference type="SMART" id="SM00345">
    <property type="entry name" value="HTH_GNTR"/>
    <property type="match status" value="1"/>
</dbReference>
<evidence type="ECO:0000256" key="8">
    <source>
        <dbReference type="SAM" id="MobiDB-lite"/>
    </source>
</evidence>
<evidence type="ECO:0000256" key="7">
    <source>
        <dbReference type="RuleBase" id="RU004504"/>
    </source>
</evidence>
<dbReference type="Gene3D" id="3.90.1150.10">
    <property type="entry name" value="Aspartate Aminotransferase, domain 1"/>
    <property type="match status" value="2"/>
</dbReference>
<evidence type="ECO:0000259" key="9">
    <source>
        <dbReference type="PROSITE" id="PS50949"/>
    </source>
</evidence>
<dbReference type="Gene3D" id="3.40.640.10">
    <property type="entry name" value="Type I PLP-dependent aspartate aminotransferase-like (Major domain)"/>
    <property type="match status" value="2"/>
</dbReference>
<dbReference type="SUPFAM" id="SSF53383">
    <property type="entry name" value="PLP-dependent transferases"/>
    <property type="match status" value="2"/>
</dbReference>
<dbReference type="InterPro" id="IPR020578">
    <property type="entry name" value="Aminotrans_V_PyrdxlP_BS"/>
</dbReference>
<keyword evidence="6" id="KW-0804">Transcription</keyword>
<dbReference type="CDD" id="cd07377">
    <property type="entry name" value="WHTH_GntR"/>
    <property type="match status" value="1"/>
</dbReference>
<dbReference type="PANTHER" id="PTHR46577:SF1">
    <property type="entry name" value="HTH-TYPE TRANSCRIPTIONAL REGULATORY PROTEIN GABR"/>
    <property type="match status" value="1"/>
</dbReference>
<evidence type="ECO:0000256" key="6">
    <source>
        <dbReference type="ARBA" id="ARBA00023163"/>
    </source>
</evidence>
<feature type="compositionally biased region" description="Low complexity" evidence="8">
    <location>
        <begin position="635"/>
        <end position="646"/>
    </location>
</feature>
<dbReference type="GO" id="GO:0003700">
    <property type="term" value="F:DNA-binding transcription factor activity"/>
    <property type="evidence" value="ECO:0007669"/>
    <property type="project" value="InterPro"/>
</dbReference>
<dbReference type="Proteomes" id="UP000198251">
    <property type="component" value="Chromosome I"/>
</dbReference>
<dbReference type="InterPro" id="IPR004839">
    <property type="entry name" value="Aminotransferase_I/II_large"/>
</dbReference>
<dbReference type="PROSITE" id="PS00595">
    <property type="entry name" value="AA_TRANSFER_CLASS_5"/>
    <property type="match status" value="1"/>
</dbReference>
<sequence length="1245" mass="129255">MTVTLVPPPAPQPPAVAGPLDVLGVPGQVNLDYAATAPCARAAADAVAELLPWYASVHRGAGALSRRCTLAYERARQTVGDFLGARAGDHVVFTRNTTDALNLLARALPAGTTVVTFGGEHHANLLPWPRGSVRLPVPGEPAGAVRALDAALGELRRPDAAGHRPTRPGAGHGPPVLVAVTAASNMTGERWPVAELARVARRHGARIAVDAAQLAPHVPVDVADLDVDYLALSGHKLYAPFGAGVLVGRADWLDAAPPYLAGGGATSHVGATTHDVRWATGPARHEAGTPNLLGAVALAAVCATLADADRVALHDAEQALLTRLREGVAALPHVVELRTFGPAAPRVGIVSFVVAGTRHRWRRSWPRRTTSGCATASSAPTRWPGGCSTRRPPAAAGGTCRRPPCGPASAWAARPGTWTGCSPPSPRWPDGPGRRPGRPGSPLRPQRQAGRPGRRARGAGGRGRRAARSRQACFATGANVRPRVRWISTTHASTASAAAIEAGVTASPSSSADQSRVSTGCASWIWPTCATPPRARPAYQAKKPRNMETAVRYPNADQVTASACGGAATAATTVTGTVTGRESSNAQQIVRAPPSSRASAPPSAYPRPQSTTAASRNRSGGASAPRTAPLAPRKASTASSPPALATQNSAGGRSPARSTANTAVMAGSTVMTTAPCAEVWVMSASEVNSGKPTTTPRATTVSRRHWARVGRGAAVSRRYATASSPAPTARPKATNHGSSCCTATRVAGSDMLKASTPSAPRARPTVRSAVTAFRTVALLLSFMNDGNAVERVSQDLRGLVAVAEPGTRLPSVRELTARHHASPVTVAEAIRQLVAEGLIETRSGRGTFVAAPPREWRVPDLSWQTVALGPRRPGEDEMQALLALPPAGAIPLSGGYLDAELQPAAALGAALTRAARQPASWQRGPAEGRADLRAWFAREAGAGLRAEDMVICPGGQAALSSALRALAAPGDTLLVESPTYLGALAAARAAGLRVVPVPADADGVRPDQLAAAFARTGARLFYCQPLHANPHGATLAGHRRARVAEAVRDAGAFLIEDDYARDLTIDGQAPPPLAADDPDGHVVYLRSLTKSTAPGLRVAAIGARGPAGARLRAARLLDDFFVAGPLQQATLEFVTAPAWTRHRRALRTALRARREALLAALHRHLPELVGQPVPRGGMHLWVRLPEGTDDVALAAAAAAEGVIVFPGRPWYAAEPPAAHLRLTYAAAGPELMDEAVRRLARALRA</sequence>
<evidence type="ECO:0000256" key="5">
    <source>
        <dbReference type="ARBA" id="ARBA00023125"/>
    </source>
</evidence>
<dbReference type="InterPro" id="IPR015421">
    <property type="entry name" value="PyrdxlP-dep_Trfase_major"/>
</dbReference>
<feature type="domain" description="HTH gntR-type" evidence="9">
    <location>
        <begin position="782"/>
        <end position="852"/>
    </location>
</feature>
<dbReference type="Pfam" id="PF00392">
    <property type="entry name" value="GntR"/>
    <property type="match status" value="1"/>
</dbReference>
<comment type="cofactor">
    <cofactor evidence="1 7">
        <name>pyridoxal 5'-phosphate</name>
        <dbReference type="ChEBI" id="CHEBI:597326"/>
    </cofactor>
</comment>
<dbReference type="InterPro" id="IPR036390">
    <property type="entry name" value="WH_DNA-bd_sf"/>
</dbReference>
<gene>
    <name evidence="10" type="ORF">GA0070610_0067</name>
</gene>
<dbReference type="InterPro" id="IPR015424">
    <property type="entry name" value="PyrdxlP-dep_Trfase"/>
</dbReference>
<dbReference type="Pfam" id="PF00266">
    <property type="entry name" value="Aminotran_5"/>
    <property type="match status" value="2"/>
</dbReference>
<feature type="compositionally biased region" description="Low complexity" evidence="8">
    <location>
        <begin position="591"/>
        <end position="624"/>
    </location>
</feature>
<dbReference type="InterPro" id="IPR000524">
    <property type="entry name" value="Tscrpt_reg_HTH_GntR"/>
</dbReference>
<keyword evidence="11" id="KW-1185">Reference proteome</keyword>
<feature type="compositionally biased region" description="Basic residues" evidence="8">
    <location>
        <begin position="452"/>
        <end position="468"/>
    </location>
</feature>
<dbReference type="EMBL" id="LT607733">
    <property type="protein sequence ID" value="SCG13876.1"/>
    <property type="molecule type" value="Genomic_DNA"/>
</dbReference>
<feature type="region of interest" description="Disordered" evidence="8">
    <location>
        <begin position="687"/>
        <end position="739"/>
    </location>
</feature>
<dbReference type="CDD" id="cd00609">
    <property type="entry name" value="AAT_like"/>
    <property type="match status" value="1"/>
</dbReference>